<dbReference type="EMBL" id="AAKYAN010000002">
    <property type="protein sequence ID" value="ECW8954154.1"/>
    <property type="molecule type" value="Genomic_DNA"/>
</dbReference>
<proteinExistence type="predicted"/>
<dbReference type="CDD" id="cd09726">
    <property type="entry name" value="RAMP_I_III"/>
    <property type="match status" value="1"/>
</dbReference>
<evidence type="ECO:0000259" key="3">
    <source>
        <dbReference type="Pfam" id="PF03787"/>
    </source>
</evidence>
<accession>A0A698FR94</accession>
<evidence type="ECO:0000313" key="5">
    <source>
        <dbReference type="Proteomes" id="UP000440714"/>
    </source>
</evidence>
<dbReference type="RefSeq" id="WP_257910614.1">
    <property type="nucleotide sequence ID" value="NZ_CP177183.1"/>
</dbReference>
<dbReference type="InterPro" id="IPR023825">
    <property type="entry name" value="CRISPR-assoc_RAMP_BGP1436"/>
</dbReference>
<feature type="region of interest" description="Disordered" evidence="2">
    <location>
        <begin position="516"/>
        <end position="543"/>
    </location>
</feature>
<dbReference type="AlphaFoldDB" id="A0A698FR94"/>
<dbReference type="PANTHER" id="PTHR35579:SF3">
    <property type="entry name" value="CRISPR SYSTEM CMS ENDORIBONUCLEASE CSM3"/>
    <property type="match status" value="1"/>
</dbReference>
<name>A0A698FR94_CAMLA</name>
<comment type="caution">
    <text evidence="4">The sequence shown here is derived from an EMBL/GenBank/DDBJ whole genome shotgun (WGS) entry which is preliminary data.</text>
</comment>
<feature type="compositionally biased region" description="Basic residues" evidence="2">
    <location>
        <begin position="521"/>
        <end position="543"/>
    </location>
</feature>
<dbReference type="GO" id="GO:0051607">
    <property type="term" value="P:defense response to virus"/>
    <property type="evidence" value="ECO:0007669"/>
    <property type="project" value="UniProtKB-KW"/>
</dbReference>
<dbReference type="Proteomes" id="UP000440714">
    <property type="component" value="Unassembled WGS sequence"/>
</dbReference>
<feature type="domain" description="CRISPR type III-associated protein" evidence="3">
    <location>
        <begin position="298"/>
        <end position="449"/>
    </location>
</feature>
<dbReference type="NCBIfam" id="TIGR03986">
    <property type="entry name" value="TIGR03986 family CRISPR-associated RAMP protein"/>
    <property type="match status" value="1"/>
</dbReference>
<evidence type="ECO:0000313" key="4">
    <source>
        <dbReference type="EMBL" id="ECW8954154.1"/>
    </source>
</evidence>
<dbReference type="PANTHER" id="PTHR35579">
    <property type="entry name" value="CRISPR SYSTEM CMS ENDORIBONUCLEASE CSM3"/>
    <property type="match status" value="1"/>
</dbReference>
<reference evidence="4 5" key="1">
    <citation type="submission" date="2019-09" db="EMBL/GenBank/DDBJ databases">
        <authorList>
            <consortium name="PulseNet: The National Subtyping Network for Foodborne Disease Surveillance"/>
            <person name="Tarr C.L."/>
            <person name="Trees E."/>
            <person name="Katz L.S."/>
            <person name="Carleton-Romer H.A."/>
            <person name="Stroika S."/>
            <person name="Kucerova Z."/>
            <person name="Roache K.F."/>
            <person name="Sabol A.L."/>
            <person name="Besser J."/>
            <person name="Gerner-Smidt P."/>
        </authorList>
    </citation>
    <scope>NUCLEOTIDE SEQUENCE [LARGE SCALE GENOMIC DNA]</scope>
    <source>
        <strain evidence="4 5">PNUSAC011760</strain>
    </source>
</reference>
<evidence type="ECO:0000256" key="2">
    <source>
        <dbReference type="SAM" id="MobiDB-lite"/>
    </source>
</evidence>
<dbReference type="InterPro" id="IPR005537">
    <property type="entry name" value="RAMP_III_fam"/>
</dbReference>
<dbReference type="Pfam" id="PF03787">
    <property type="entry name" value="RAMPs"/>
    <property type="match status" value="2"/>
</dbReference>
<keyword evidence="1" id="KW-0051">Antiviral defense</keyword>
<organism evidence="4 5">
    <name type="scientific">Campylobacter lari</name>
    <dbReference type="NCBI Taxonomy" id="201"/>
    <lineage>
        <taxon>Bacteria</taxon>
        <taxon>Pseudomonadati</taxon>
        <taxon>Campylobacterota</taxon>
        <taxon>Epsilonproteobacteria</taxon>
        <taxon>Campylobacterales</taxon>
        <taxon>Campylobacteraceae</taxon>
        <taxon>Campylobacter</taxon>
    </lineage>
</organism>
<feature type="domain" description="CRISPR type III-associated protein" evidence="3">
    <location>
        <begin position="42"/>
        <end position="121"/>
    </location>
</feature>
<evidence type="ECO:0000256" key="1">
    <source>
        <dbReference type="ARBA" id="ARBA00023118"/>
    </source>
</evidence>
<gene>
    <name evidence="4" type="ORF">F5R70_01660</name>
</gene>
<sequence length="543" mass="63774">MKIIAPYRFVNLHEKVFYPKDEEISFDVPYKDEQSGVIDIKIIAKSPIFVGDKKSEDDKEVKFFKIDEKFCIPSSSIRGVVRTLAEVLSFAKLKTQDLRLSYRDLNNPSYEEKAMDQNKIFKGWLYKKANLWYIEDLGKVKQNTDRILYFSKKGDFDLKAHFGENIARKIQKSKTAHDKYSLIKNRENLLTHKGHIVFTGTTGRKTREFLFPNQSGVSYELSKEVIKTFKQAYYIDTINESLDWRYWSDKFEHGEKIPVFFQKDSTGNIMHFGLSMLYKLPYEKSTLDLLKQTQINYDDDKLDMVERIFGYVKKDEALKSRVNFSNFYTYNAKELQPISLTLSSPRPTFYPYYILQGNDTCFTYDDANAKLSGFKFYIPKNNMYQKNNKENPKINTKIQALDKGAVFEGKMRYFNLTPQELGLLLLTLSVFDSQEYYCKIGGAKAFGYGDCHIQINFDNEKLNTFISQYKQLLQENGFDIQKQIEKLKSIAKKMPNDIELKYLELKDFANIKKQMREKCKNKPSQKNFNHKPKKSYSKNKHTK</sequence>
<dbReference type="InterPro" id="IPR052216">
    <property type="entry name" value="CRISPR_Csm3_endoribonuclease"/>
</dbReference>
<protein>
    <submittedName>
        <fullName evidence="4">TIGR03986 family CRISPR-associated RAMP protein</fullName>
    </submittedName>
</protein>